<evidence type="ECO:0000256" key="2">
    <source>
        <dbReference type="SAM" id="Phobius"/>
    </source>
</evidence>
<keyword evidence="2" id="KW-1133">Transmembrane helix</keyword>
<sequence length="176" mass="19700">MMEMLEDFFDRIMTIGIAICGMVALIAIPGVDFLQSYKKLNEENTIQAVTIAHLQSEIQDIHSVINNHAGVSTFDVSSAINSLKKNIDDVEERNVEILSILRDDPDTLATIREANVKYDHILKQLEKVESDIARTEDKVFSGSQTQLTIWVAIAIFLIGAIPSFILGHRRKTEQSS</sequence>
<protein>
    <recommendedName>
        <fullName evidence="5">Chemotaxis protein</fullName>
    </recommendedName>
</protein>
<dbReference type="RefSeq" id="WP_061997672.1">
    <property type="nucleotide sequence ID" value="NZ_JAUOQI010000004.1"/>
</dbReference>
<keyword evidence="1" id="KW-0175">Coiled coil</keyword>
<name>A0AAW7YXJ3_9ALTE</name>
<dbReference type="Proteomes" id="UP001170717">
    <property type="component" value="Unassembled WGS sequence"/>
</dbReference>
<evidence type="ECO:0000313" key="4">
    <source>
        <dbReference type="Proteomes" id="UP001170717"/>
    </source>
</evidence>
<dbReference type="EMBL" id="JAUOQI010000004">
    <property type="protein sequence ID" value="MDO6577090.1"/>
    <property type="molecule type" value="Genomic_DNA"/>
</dbReference>
<feature type="coiled-coil region" evidence="1">
    <location>
        <begin position="80"/>
        <end position="138"/>
    </location>
</feature>
<dbReference type="AlphaFoldDB" id="A0AAW7YXJ3"/>
<comment type="caution">
    <text evidence="3">The sequence shown here is derived from an EMBL/GenBank/DDBJ whole genome shotgun (WGS) entry which is preliminary data.</text>
</comment>
<feature type="transmembrane region" description="Helical" evidence="2">
    <location>
        <begin position="12"/>
        <end position="31"/>
    </location>
</feature>
<evidence type="ECO:0000256" key="1">
    <source>
        <dbReference type="SAM" id="Coils"/>
    </source>
</evidence>
<accession>A0AAW7YXJ3</accession>
<keyword evidence="2" id="KW-0472">Membrane</keyword>
<keyword evidence="2" id="KW-0812">Transmembrane</keyword>
<gene>
    <name evidence="3" type="ORF">Q4527_06785</name>
</gene>
<evidence type="ECO:0000313" key="3">
    <source>
        <dbReference type="EMBL" id="MDO6577090.1"/>
    </source>
</evidence>
<organism evidence="3 4">
    <name type="scientific">Alteromonas stellipolaris</name>
    <dbReference type="NCBI Taxonomy" id="233316"/>
    <lineage>
        <taxon>Bacteria</taxon>
        <taxon>Pseudomonadati</taxon>
        <taxon>Pseudomonadota</taxon>
        <taxon>Gammaproteobacteria</taxon>
        <taxon>Alteromonadales</taxon>
        <taxon>Alteromonadaceae</taxon>
        <taxon>Alteromonas/Salinimonas group</taxon>
        <taxon>Alteromonas</taxon>
    </lineage>
</organism>
<reference evidence="3" key="1">
    <citation type="submission" date="2023-07" db="EMBL/GenBank/DDBJ databases">
        <title>Genome content predicts the carbon catabolic preferences of heterotrophic bacteria.</title>
        <authorList>
            <person name="Gralka M."/>
        </authorList>
    </citation>
    <scope>NUCLEOTIDE SEQUENCE</scope>
    <source>
        <strain evidence="3">F2M12</strain>
    </source>
</reference>
<proteinExistence type="predicted"/>
<evidence type="ECO:0008006" key="5">
    <source>
        <dbReference type="Google" id="ProtNLM"/>
    </source>
</evidence>
<feature type="transmembrane region" description="Helical" evidence="2">
    <location>
        <begin position="147"/>
        <end position="167"/>
    </location>
</feature>